<evidence type="ECO:0000256" key="1">
    <source>
        <dbReference type="ARBA" id="ARBA00001286"/>
    </source>
</evidence>
<dbReference type="RefSeq" id="WP_077114017.1">
    <property type="nucleotide sequence ID" value="NZ_JAFBFH010000017.1"/>
</dbReference>
<evidence type="ECO:0000256" key="3">
    <source>
        <dbReference type="ARBA" id="ARBA00022679"/>
    </source>
</evidence>
<proteinExistence type="predicted"/>
<dbReference type="InterPro" id="IPR014048">
    <property type="entry name" value="MethylDNA_cys_MeTrfase_DNA-bd"/>
</dbReference>
<evidence type="ECO:0000313" key="9">
    <source>
        <dbReference type="EMBL" id="MBM7715727.1"/>
    </source>
</evidence>
<dbReference type="EC" id="2.1.1.63" evidence="9"/>
<keyword evidence="4" id="KW-0227">DNA damage</keyword>
<keyword evidence="5" id="KW-0234">DNA repair</keyword>
<dbReference type="Pfam" id="PF01035">
    <property type="entry name" value="DNA_binding_1"/>
    <property type="match status" value="1"/>
</dbReference>
<dbReference type="Gene3D" id="3.30.160.70">
    <property type="entry name" value="Methylated DNA-protein cysteine methyltransferase domain"/>
    <property type="match status" value="1"/>
</dbReference>
<dbReference type="SUPFAM" id="SSF53155">
    <property type="entry name" value="Methylated DNA-protein cysteine methyltransferase domain"/>
    <property type="match status" value="1"/>
</dbReference>
<dbReference type="InterPro" id="IPR036388">
    <property type="entry name" value="WH-like_DNA-bd_sf"/>
</dbReference>
<protein>
    <submittedName>
        <fullName evidence="9">Methylated-DNA-[protein]-cysteine S-methyltransferase</fullName>
        <ecNumber evidence="9">2.1.1.63</ecNumber>
    </submittedName>
</protein>
<name>A0ABS2R7Y2_9BACI</name>
<dbReference type="NCBIfam" id="TIGR00589">
    <property type="entry name" value="ogt"/>
    <property type="match status" value="1"/>
</dbReference>
<dbReference type="PROSITE" id="PS00374">
    <property type="entry name" value="MGMT"/>
    <property type="match status" value="1"/>
</dbReference>
<sequence>MKSNHTSAIYWSLLEHKNWRFYIAATSKGLVYVGSPNKPLEELSAWVEKHFPDSQLVEHEKNLAPYKMQIIEYLEGKRKEFTFPVDYKGTPFQLSVWNTLCEIPYGQTKTYSDIANYLNKPTAARAVGAAIGANPIMIAVPCHRIVGKNGALTGYRGGLAMKSKLLELENPNSPMNK</sequence>
<accession>A0ABS2R7Y2</accession>
<feature type="domain" description="Methylguanine DNA methyltransferase ribonuclease-like" evidence="8">
    <location>
        <begin position="9"/>
        <end position="87"/>
    </location>
</feature>
<reference evidence="9 10" key="1">
    <citation type="submission" date="2021-01" db="EMBL/GenBank/DDBJ databases">
        <title>Genomic Encyclopedia of Type Strains, Phase IV (KMG-IV): sequencing the most valuable type-strain genomes for metagenomic binning, comparative biology and taxonomic classification.</title>
        <authorList>
            <person name="Goeker M."/>
        </authorList>
    </citation>
    <scope>NUCLEOTIDE SEQUENCE [LARGE SCALE GENOMIC DNA]</scope>
    <source>
        <strain evidence="9 10">DSM 105453</strain>
    </source>
</reference>
<dbReference type="GO" id="GO:0032259">
    <property type="term" value="P:methylation"/>
    <property type="evidence" value="ECO:0007669"/>
    <property type="project" value="UniProtKB-KW"/>
</dbReference>
<dbReference type="PANTHER" id="PTHR10815:SF12">
    <property type="entry name" value="METHYLATED-DNA--PROTEIN-CYSTEINE METHYLTRANSFERASE, INDUCIBLE"/>
    <property type="match status" value="1"/>
</dbReference>
<dbReference type="Gene3D" id="1.10.10.10">
    <property type="entry name" value="Winged helix-like DNA-binding domain superfamily/Winged helix DNA-binding domain"/>
    <property type="match status" value="1"/>
</dbReference>
<organism evidence="9 10">
    <name type="scientific">Siminovitchia thermophila</name>
    <dbReference type="NCBI Taxonomy" id="1245522"/>
    <lineage>
        <taxon>Bacteria</taxon>
        <taxon>Bacillati</taxon>
        <taxon>Bacillota</taxon>
        <taxon>Bacilli</taxon>
        <taxon>Bacillales</taxon>
        <taxon>Bacillaceae</taxon>
        <taxon>Siminovitchia</taxon>
    </lineage>
</organism>
<dbReference type="InterPro" id="IPR008332">
    <property type="entry name" value="MethylG_MeTrfase_N"/>
</dbReference>
<dbReference type="InterPro" id="IPR036217">
    <property type="entry name" value="MethylDNA_cys_MeTrfase_DNAb"/>
</dbReference>
<gene>
    <name evidence="9" type="ORF">JOC94_002716</name>
</gene>
<dbReference type="InterPro" id="IPR036631">
    <property type="entry name" value="MGMT_N_sf"/>
</dbReference>
<evidence type="ECO:0000259" key="8">
    <source>
        <dbReference type="Pfam" id="PF02870"/>
    </source>
</evidence>
<evidence type="ECO:0000256" key="5">
    <source>
        <dbReference type="ARBA" id="ARBA00023204"/>
    </source>
</evidence>
<dbReference type="GO" id="GO:0003908">
    <property type="term" value="F:methylated-DNA-[protein]-cysteine S-methyltransferase activity"/>
    <property type="evidence" value="ECO:0007669"/>
    <property type="project" value="UniProtKB-EC"/>
</dbReference>
<evidence type="ECO:0000313" key="10">
    <source>
        <dbReference type="Proteomes" id="UP000823485"/>
    </source>
</evidence>
<dbReference type="CDD" id="cd06445">
    <property type="entry name" value="ATase"/>
    <property type="match status" value="1"/>
</dbReference>
<dbReference type="Pfam" id="PF02870">
    <property type="entry name" value="Methyltransf_1N"/>
    <property type="match status" value="1"/>
</dbReference>
<dbReference type="SUPFAM" id="SSF46767">
    <property type="entry name" value="Methylated DNA-protein cysteine methyltransferase, C-terminal domain"/>
    <property type="match status" value="1"/>
</dbReference>
<comment type="caution">
    <text evidence="9">The sequence shown here is derived from an EMBL/GenBank/DDBJ whole genome shotgun (WGS) entry which is preliminary data.</text>
</comment>
<comment type="catalytic activity">
    <reaction evidence="1">
        <text>a 4-O-methyl-thymidine in DNA + L-cysteinyl-[protein] = a thymidine in DNA + S-methyl-L-cysteinyl-[protein]</text>
        <dbReference type="Rhea" id="RHEA:53428"/>
        <dbReference type="Rhea" id="RHEA-COMP:10131"/>
        <dbReference type="Rhea" id="RHEA-COMP:10132"/>
        <dbReference type="Rhea" id="RHEA-COMP:13555"/>
        <dbReference type="Rhea" id="RHEA-COMP:13556"/>
        <dbReference type="ChEBI" id="CHEBI:29950"/>
        <dbReference type="ChEBI" id="CHEBI:82612"/>
        <dbReference type="ChEBI" id="CHEBI:137386"/>
        <dbReference type="ChEBI" id="CHEBI:137387"/>
        <dbReference type="EC" id="2.1.1.63"/>
    </reaction>
</comment>
<evidence type="ECO:0000256" key="2">
    <source>
        <dbReference type="ARBA" id="ARBA00022603"/>
    </source>
</evidence>
<comment type="catalytic activity">
    <reaction evidence="6">
        <text>a 6-O-methyl-2'-deoxyguanosine in DNA + L-cysteinyl-[protein] = S-methyl-L-cysteinyl-[protein] + a 2'-deoxyguanosine in DNA</text>
        <dbReference type="Rhea" id="RHEA:24000"/>
        <dbReference type="Rhea" id="RHEA-COMP:10131"/>
        <dbReference type="Rhea" id="RHEA-COMP:10132"/>
        <dbReference type="Rhea" id="RHEA-COMP:11367"/>
        <dbReference type="Rhea" id="RHEA-COMP:11368"/>
        <dbReference type="ChEBI" id="CHEBI:29950"/>
        <dbReference type="ChEBI" id="CHEBI:82612"/>
        <dbReference type="ChEBI" id="CHEBI:85445"/>
        <dbReference type="ChEBI" id="CHEBI:85448"/>
        <dbReference type="EC" id="2.1.1.63"/>
    </reaction>
</comment>
<feature type="domain" description="Methylated-DNA-[protein]-cysteine S-methyltransferase DNA binding" evidence="7">
    <location>
        <begin position="91"/>
        <end position="170"/>
    </location>
</feature>
<evidence type="ECO:0000256" key="6">
    <source>
        <dbReference type="ARBA" id="ARBA00049348"/>
    </source>
</evidence>
<evidence type="ECO:0000259" key="7">
    <source>
        <dbReference type="Pfam" id="PF01035"/>
    </source>
</evidence>
<dbReference type="PANTHER" id="PTHR10815">
    <property type="entry name" value="METHYLATED-DNA--PROTEIN-CYSTEINE METHYLTRANSFERASE"/>
    <property type="match status" value="1"/>
</dbReference>
<keyword evidence="3 9" id="KW-0808">Transferase</keyword>
<dbReference type="Proteomes" id="UP000823485">
    <property type="component" value="Unassembled WGS sequence"/>
</dbReference>
<evidence type="ECO:0000256" key="4">
    <source>
        <dbReference type="ARBA" id="ARBA00022763"/>
    </source>
</evidence>
<dbReference type="InterPro" id="IPR001497">
    <property type="entry name" value="MethylDNA_cys_MeTrfase_AS"/>
</dbReference>
<keyword evidence="2 9" id="KW-0489">Methyltransferase</keyword>
<dbReference type="EMBL" id="JAFBFH010000017">
    <property type="protein sequence ID" value="MBM7715727.1"/>
    <property type="molecule type" value="Genomic_DNA"/>
</dbReference>
<keyword evidence="10" id="KW-1185">Reference proteome</keyword>